<evidence type="ECO:0000313" key="2">
    <source>
        <dbReference type="EnsemblPlants" id="PNT74589"/>
    </source>
</evidence>
<dbReference type="Proteomes" id="UP000008810">
    <property type="component" value="Chromosome 1"/>
</dbReference>
<dbReference type="InParanoid" id="A0A2K2DJY1"/>
<sequence>MVKIKCSKDDARVHNLAHLFRVNGLPLEKIYVRRSGNAYLRSQKFMRELARQEIEDWM</sequence>
<dbReference type="AlphaFoldDB" id="A0A2K2DJY1"/>
<reference evidence="1" key="2">
    <citation type="submission" date="2017-06" db="EMBL/GenBank/DDBJ databases">
        <title>WGS assembly of Brachypodium distachyon.</title>
        <authorList>
            <consortium name="The International Brachypodium Initiative"/>
            <person name="Lucas S."/>
            <person name="Harmon-Smith M."/>
            <person name="Lail K."/>
            <person name="Tice H."/>
            <person name="Grimwood J."/>
            <person name="Bruce D."/>
            <person name="Barry K."/>
            <person name="Shu S."/>
            <person name="Lindquist E."/>
            <person name="Wang M."/>
            <person name="Pitluck S."/>
            <person name="Vogel J.P."/>
            <person name="Garvin D.F."/>
            <person name="Mockler T.C."/>
            <person name="Schmutz J."/>
            <person name="Rokhsar D."/>
            <person name="Bevan M.W."/>
        </authorList>
    </citation>
    <scope>NUCLEOTIDE SEQUENCE</scope>
    <source>
        <strain evidence="1">Bd21</strain>
    </source>
</reference>
<reference evidence="2" key="3">
    <citation type="submission" date="2018-08" db="UniProtKB">
        <authorList>
            <consortium name="EnsemblPlants"/>
        </authorList>
    </citation>
    <scope>IDENTIFICATION</scope>
    <source>
        <strain evidence="2">cv. Bd21</strain>
    </source>
</reference>
<evidence type="ECO:0000313" key="3">
    <source>
        <dbReference type="Proteomes" id="UP000008810"/>
    </source>
</evidence>
<dbReference type="OrthoDB" id="10387706at2759"/>
<name>A0A2K2DJY1_BRADI</name>
<organism evidence="1">
    <name type="scientific">Brachypodium distachyon</name>
    <name type="common">Purple false brome</name>
    <name type="synonym">Trachynia distachya</name>
    <dbReference type="NCBI Taxonomy" id="15368"/>
    <lineage>
        <taxon>Eukaryota</taxon>
        <taxon>Viridiplantae</taxon>
        <taxon>Streptophyta</taxon>
        <taxon>Embryophyta</taxon>
        <taxon>Tracheophyta</taxon>
        <taxon>Spermatophyta</taxon>
        <taxon>Magnoliopsida</taxon>
        <taxon>Liliopsida</taxon>
        <taxon>Poales</taxon>
        <taxon>Poaceae</taxon>
        <taxon>BOP clade</taxon>
        <taxon>Pooideae</taxon>
        <taxon>Stipodae</taxon>
        <taxon>Brachypodieae</taxon>
        <taxon>Brachypodium</taxon>
    </lineage>
</organism>
<keyword evidence="3" id="KW-1185">Reference proteome</keyword>
<gene>
    <name evidence="1" type="ORF">BRADI_1g18332v3</name>
</gene>
<dbReference type="Gramene" id="PNT74589">
    <property type="protein sequence ID" value="PNT74589"/>
    <property type="gene ID" value="BRADI_1g18332v3"/>
</dbReference>
<proteinExistence type="predicted"/>
<evidence type="ECO:0000313" key="1">
    <source>
        <dbReference type="EMBL" id="PNT74589.1"/>
    </source>
</evidence>
<dbReference type="EnsemblPlants" id="PNT74589">
    <property type="protein sequence ID" value="PNT74589"/>
    <property type="gene ID" value="BRADI_1g18332v3"/>
</dbReference>
<accession>A0A2K2DJY1</accession>
<reference evidence="1 2" key="1">
    <citation type="journal article" date="2010" name="Nature">
        <title>Genome sequencing and analysis of the model grass Brachypodium distachyon.</title>
        <authorList>
            <consortium name="International Brachypodium Initiative"/>
        </authorList>
    </citation>
    <scope>NUCLEOTIDE SEQUENCE [LARGE SCALE GENOMIC DNA]</scope>
    <source>
        <strain evidence="1 2">Bd21</strain>
    </source>
</reference>
<protein>
    <submittedName>
        <fullName evidence="1 2">Uncharacterized protein</fullName>
    </submittedName>
</protein>
<dbReference type="EMBL" id="CM000880">
    <property type="protein sequence ID" value="PNT74589.1"/>
    <property type="molecule type" value="Genomic_DNA"/>
</dbReference>